<accession>A0A437MJP9</accession>
<dbReference type="OrthoDB" id="7306955at2"/>
<dbReference type="AlphaFoldDB" id="A0A437MJP9"/>
<name>A0A437MJP9_9PROT</name>
<dbReference type="Proteomes" id="UP000282957">
    <property type="component" value="Unassembled WGS sequence"/>
</dbReference>
<sequence length="66" mass="7428">MNPRLTIPDDWHELVRLWCRCRGDMGGLAHLPDPGGINDQSAWLIDAFGQIGGAWATQEDQERPSR</sequence>
<dbReference type="RefSeq" id="WP_127787126.1">
    <property type="nucleotide sequence ID" value="NZ_SACL01000002.1"/>
</dbReference>
<dbReference type="EMBL" id="SACL01000002">
    <property type="protein sequence ID" value="RVT97897.1"/>
    <property type="molecule type" value="Genomic_DNA"/>
</dbReference>
<reference evidence="1 2" key="1">
    <citation type="submission" date="2019-01" db="EMBL/GenBank/DDBJ databases">
        <authorList>
            <person name="Chen W.-M."/>
        </authorList>
    </citation>
    <scope>NUCLEOTIDE SEQUENCE [LARGE SCALE GENOMIC DNA]</scope>
    <source>
        <strain evidence="1 2">CCP-6</strain>
    </source>
</reference>
<keyword evidence="2" id="KW-1185">Reference proteome</keyword>
<gene>
    <name evidence="1" type="ORF">EOD42_08895</name>
</gene>
<evidence type="ECO:0000313" key="2">
    <source>
        <dbReference type="Proteomes" id="UP000282957"/>
    </source>
</evidence>
<comment type="caution">
    <text evidence="1">The sequence shown here is derived from an EMBL/GenBank/DDBJ whole genome shotgun (WGS) entry which is preliminary data.</text>
</comment>
<protein>
    <submittedName>
        <fullName evidence="1">Uncharacterized protein</fullName>
    </submittedName>
</protein>
<proteinExistence type="predicted"/>
<evidence type="ECO:0000313" key="1">
    <source>
        <dbReference type="EMBL" id="RVT97897.1"/>
    </source>
</evidence>
<organism evidence="1 2">
    <name type="scientific">Rhodovarius crocodyli</name>
    <dbReference type="NCBI Taxonomy" id="1979269"/>
    <lineage>
        <taxon>Bacteria</taxon>
        <taxon>Pseudomonadati</taxon>
        <taxon>Pseudomonadota</taxon>
        <taxon>Alphaproteobacteria</taxon>
        <taxon>Acetobacterales</taxon>
        <taxon>Roseomonadaceae</taxon>
        <taxon>Rhodovarius</taxon>
    </lineage>
</organism>